<protein>
    <submittedName>
        <fullName evidence="1">Uncharacterized protein</fullName>
    </submittedName>
</protein>
<evidence type="ECO:0000313" key="2">
    <source>
        <dbReference type="Proteomes" id="UP001152795"/>
    </source>
</evidence>
<organism evidence="1 2">
    <name type="scientific">Paramuricea clavata</name>
    <name type="common">Red gorgonian</name>
    <name type="synonym">Violescent sea-whip</name>
    <dbReference type="NCBI Taxonomy" id="317549"/>
    <lineage>
        <taxon>Eukaryota</taxon>
        <taxon>Metazoa</taxon>
        <taxon>Cnidaria</taxon>
        <taxon>Anthozoa</taxon>
        <taxon>Octocorallia</taxon>
        <taxon>Malacalcyonacea</taxon>
        <taxon>Plexauridae</taxon>
        <taxon>Paramuricea</taxon>
    </lineage>
</organism>
<gene>
    <name evidence="1" type="ORF">PACLA_8A082914</name>
</gene>
<keyword evidence="2" id="KW-1185">Reference proteome</keyword>
<dbReference type="EMBL" id="CACRXK020012827">
    <property type="protein sequence ID" value="CAB4024085.1"/>
    <property type="molecule type" value="Genomic_DNA"/>
</dbReference>
<accession>A0A7D9J8J8</accession>
<name>A0A7D9J8J8_PARCT</name>
<sequence>MLFKVLLCFCLLHVIVSAKQSGYWKKLASNLCVGARENHYKEIRYNGPNRFIIAMKLVHKKGKIGCARGRYTRWGCDNGLHPTNIIVTDTRNQRMYPSPTLINTRKGGWYDLPGYGPDSPQLVFSNPGFGYLYKGQKMRIWYGEDLLNFTEGDNHGYTCMDIYVYIPNF</sequence>
<dbReference type="AlphaFoldDB" id="A0A7D9J8J8"/>
<evidence type="ECO:0000313" key="1">
    <source>
        <dbReference type="EMBL" id="CAB4024085.1"/>
    </source>
</evidence>
<dbReference type="OrthoDB" id="5945099at2759"/>
<reference evidence="1" key="1">
    <citation type="submission" date="2020-04" db="EMBL/GenBank/DDBJ databases">
        <authorList>
            <person name="Alioto T."/>
            <person name="Alioto T."/>
            <person name="Gomez Garrido J."/>
        </authorList>
    </citation>
    <scope>NUCLEOTIDE SEQUENCE</scope>
    <source>
        <strain evidence="1">A484AB</strain>
    </source>
</reference>
<dbReference type="Proteomes" id="UP001152795">
    <property type="component" value="Unassembled WGS sequence"/>
</dbReference>
<proteinExistence type="predicted"/>
<comment type="caution">
    <text evidence="1">The sequence shown here is derived from an EMBL/GenBank/DDBJ whole genome shotgun (WGS) entry which is preliminary data.</text>
</comment>